<feature type="transmembrane region" description="Helical" evidence="6">
    <location>
        <begin position="322"/>
        <end position="345"/>
    </location>
</feature>
<dbReference type="GO" id="GO:0005886">
    <property type="term" value="C:plasma membrane"/>
    <property type="evidence" value="ECO:0007669"/>
    <property type="project" value="UniProtKB-SubCell"/>
</dbReference>
<dbReference type="Proteomes" id="UP000054804">
    <property type="component" value="Unassembled WGS sequence"/>
</dbReference>
<feature type="transmembrane region" description="Helical" evidence="6">
    <location>
        <begin position="155"/>
        <end position="176"/>
    </location>
</feature>
<dbReference type="EMBL" id="LOCL01000073">
    <property type="protein sequence ID" value="KUF13647.1"/>
    <property type="molecule type" value="Genomic_DNA"/>
</dbReference>
<dbReference type="OrthoDB" id="3513479at2"/>
<dbReference type="GO" id="GO:0022857">
    <property type="term" value="F:transmembrane transporter activity"/>
    <property type="evidence" value="ECO:0007669"/>
    <property type="project" value="InterPro"/>
</dbReference>
<evidence type="ECO:0000256" key="5">
    <source>
        <dbReference type="SAM" id="MobiDB-lite"/>
    </source>
</evidence>
<comment type="caution">
    <text evidence="8">The sequence shown here is derived from an EMBL/GenBank/DDBJ whole genome shotgun (WGS) entry which is preliminary data.</text>
</comment>
<protein>
    <submittedName>
        <fullName evidence="8">MFS transporter permease</fullName>
    </submittedName>
</protein>
<feature type="region of interest" description="Disordered" evidence="5">
    <location>
        <begin position="441"/>
        <end position="469"/>
    </location>
</feature>
<feature type="transmembrane region" description="Helical" evidence="6">
    <location>
        <begin position="196"/>
        <end position="215"/>
    </location>
</feature>
<feature type="transmembrane region" description="Helical" evidence="6">
    <location>
        <begin position="24"/>
        <end position="46"/>
    </location>
</feature>
<organism evidence="8 9">
    <name type="scientific">Streptomyces silvensis</name>
    <dbReference type="NCBI Taxonomy" id="1765722"/>
    <lineage>
        <taxon>Bacteria</taxon>
        <taxon>Bacillati</taxon>
        <taxon>Actinomycetota</taxon>
        <taxon>Actinomycetes</taxon>
        <taxon>Kitasatosporales</taxon>
        <taxon>Streptomycetaceae</taxon>
        <taxon>Streptomyces</taxon>
    </lineage>
</organism>
<evidence type="ECO:0000313" key="8">
    <source>
        <dbReference type="EMBL" id="KUF13647.1"/>
    </source>
</evidence>
<name>A0A0W7WST4_9ACTN</name>
<feature type="compositionally biased region" description="Low complexity" evidence="5">
    <location>
        <begin position="453"/>
        <end position="462"/>
    </location>
</feature>
<feature type="transmembrane region" description="Helical" evidence="6">
    <location>
        <begin position="289"/>
        <end position="310"/>
    </location>
</feature>
<dbReference type="PANTHER" id="PTHR23530">
    <property type="entry name" value="TRANSPORT PROTEIN-RELATED"/>
    <property type="match status" value="1"/>
</dbReference>
<proteinExistence type="predicted"/>
<keyword evidence="4 6" id="KW-0472">Membrane</keyword>
<dbReference type="Gene3D" id="1.20.1250.20">
    <property type="entry name" value="MFS general substrate transporter like domains"/>
    <property type="match status" value="1"/>
</dbReference>
<dbReference type="InterPro" id="IPR020846">
    <property type="entry name" value="MFS_dom"/>
</dbReference>
<dbReference type="STRING" id="1765722.AT728_34975"/>
<evidence type="ECO:0000256" key="1">
    <source>
        <dbReference type="ARBA" id="ARBA00004651"/>
    </source>
</evidence>
<dbReference type="InterPro" id="IPR053160">
    <property type="entry name" value="MFS_DHA3_Transporter"/>
</dbReference>
<comment type="subcellular location">
    <subcellularLocation>
        <location evidence="1">Cell membrane</location>
        <topology evidence="1">Multi-pass membrane protein</topology>
    </subcellularLocation>
</comment>
<evidence type="ECO:0000259" key="7">
    <source>
        <dbReference type="PROSITE" id="PS50850"/>
    </source>
</evidence>
<accession>A0A0W7WST4</accession>
<keyword evidence="9" id="KW-1185">Reference proteome</keyword>
<evidence type="ECO:0000313" key="9">
    <source>
        <dbReference type="Proteomes" id="UP000054804"/>
    </source>
</evidence>
<sequence length="469" mass="45779">MTGGAGPAPRADDALDPLTARRRYVVVCALFWLPLGMAIAPMVALLTERGLGLAAVAGCVAAHSLTAAVLELPTGGLSDVLGRRAVLAAAGLLDLVALVLHALGTTVWVLALGMALKGAGRALSSGPAEAWYVDTVHASAGPDAALRTGLARGNAATAAALAAGVLVGGALPWLLGLGPDVGARVEEATGGLVLPLSAPALLGVLVEVVFLGYVLTALPEPPRPRATLRGVLRGVPATVAAGLRLGGTDALVRRILLGAAAAGSALVTVEVLTPGRAVDLTGAPETGAVLFAGLACAGFLCSMAGSNLAPPLARLAGGSERAVLAGLGAAAAGLLLLGGTAAAWVPSGPSGPVPLALAVVGYALVYVGLGAAGPSENELLHRRVDSAGRATALSVQSLALQLVGAGTGLVAGHLPAGAPRWLLGGTVMLAGALLWVRRTSAPGSAPTAPEPATPESTAPAGAHPVETTS</sequence>
<evidence type="ECO:0000256" key="4">
    <source>
        <dbReference type="ARBA" id="ARBA00023136"/>
    </source>
</evidence>
<dbReference type="InterPro" id="IPR005829">
    <property type="entry name" value="Sugar_transporter_CS"/>
</dbReference>
<feature type="domain" description="Major facilitator superfamily (MFS) profile" evidence="7">
    <location>
        <begin position="1"/>
        <end position="442"/>
    </location>
</feature>
<evidence type="ECO:0000256" key="3">
    <source>
        <dbReference type="ARBA" id="ARBA00022989"/>
    </source>
</evidence>
<dbReference type="InterPro" id="IPR036259">
    <property type="entry name" value="MFS_trans_sf"/>
</dbReference>
<evidence type="ECO:0000256" key="6">
    <source>
        <dbReference type="SAM" id="Phobius"/>
    </source>
</evidence>
<evidence type="ECO:0000256" key="2">
    <source>
        <dbReference type="ARBA" id="ARBA00022692"/>
    </source>
</evidence>
<reference evidence="8 9" key="1">
    <citation type="submission" date="2015-12" db="EMBL/GenBank/DDBJ databases">
        <title>Draft genome sequence of Streptomyces silvensis ATCC 53525, a producer of novel hormone antagonists.</title>
        <authorList>
            <person name="Johnston C.W."/>
            <person name="Li Y."/>
            <person name="Magarvey N.A."/>
        </authorList>
    </citation>
    <scope>NUCLEOTIDE SEQUENCE [LARGE SCALE GENOMIC DNA]</scope>
    <source>
        <strain evidence="8 9">ATCC 53525</strain>
    </source>
</reference>
<gene>
    <name evidence="8" type="ORF">AT728_34975</name>
</gene>
<keyword evidence="3 6" id="KW-1133">Transmembrane helix</keyword>
<feature type="transmembrane region" description="Helical" evidence="6">
    <location>
        <begin position="251"/>
        <end position="269"/>
    </location>
</feature>
<dbReference type="AlphaFoldDB" id="A0A0W7WST4"/>
<dbReference type="SUPFAM" id="SSF103473">
    <property type="entry name" value="MFS general substrate transporter"/>
    <property type="match status" value="1"/>
</dbReference>
<dbReference type="PROSITE" id="PS00216">
    <property type="entry name" value="SUGAR_TRANSPORT_1"/>
    <property type="match status" value="1"/>
</dbReference>
<feature type="transmembrane region" description="Helical" evidence="6">
    <location>
        <begin position="351"/>
        <end position="369"/>
    </location>
</feature>
<feature type="transmembrane region" description="Helical" evidence="6">
    <location>
        <begin position="53"/>
        <end position="73"/>
    </location>
</feature>
<dbReference type="PANTHER" id="PTHR23530:SF1">
    <property type="entry name" value="PERMEASE, MAJOR FACILITATOR SUPERFAMILY-RELATED"/>
    <property type="match status" value="1"/>
</dbReference>
<feature type="transmembrane region" description="Helical" evidence="6">
    <location>
        <begin position="85"/>
        <end position="111"/>
    </location>
</feature>
<keyword evidence="2 6" id="KW-0812">Transmembrane</keyword>
<dbReference type="PROSITE" id="PS50850">
    <property type="entry name" value="MFS"/>
    <property type="match status" value="1"/>
</dbReference>